<accession>A0A553K4W8</accession>
<sequence length="369" mass="39444">MRTEMDTLAQFDDAVAAGGDLSRAVLQSLDLRHRDDALRTCRVDGALVLGCRLSEEGAQILRAGGALLFPRLPDAPLNTYRAHLYTPIDLFDTYPTGTYEDSLDARGYAWTRGAAGEPSLDQQLAESLHDHAIAEALDDYLDMVDPVQVVGVMGGHALQRGSEGYAATARLGMQLALAGKLVASGGGPGAMEAANLGARLAPHGPQALAEALRMLATVPRFVPSVDDWAKVAFEVKAQFSGGSDNLGIPTWFYGHEPPNVFASQIAKFCSNALREDILLKRCRGGLVYLPGAAGTVQELFQAVTGNYYAEDPSTITPLVLVGVEQWTRTLPAWPLLSSLAAGKPMADAIRLVDTVEEAGEFLIARVARR</sequence>
<dbReference type="EMBL" id="VKKG01000001">
    <property type="protein sequence ID" value="TRY19753.1"/>
    <property type="molecule type" value="Genomic_DNA"/>
</dbReference>
<keyword evidence="2" id="KW-1185">Reference proteome</keyword>
<evidence type="ECO:0000313" key="2">
    <source>
        <dbReference type="Proteomes" id="UP000317638"/>
    </source>
</evidence>
<gene>
    <name evidence="1" type="ORF">FOJ82_02415</name>
</gene>
<dbReference type="PANTHER" id="PTHR43393:SF3">
    <property type="entry name" value="LYSINE DECARBOXYLASE-LIKE PROTEIN"/>
    <property type="match status" value="1"/>
</dbReference>
<dbReference type="RefSeq" id="WP_143936840.1">
    <property type="nucleotide sequence ID" value="NZ_VKKG01000001.1"/>
</dbReference>
<dbReference type="InterPro" id="IPR052341">
    <property type="entry name" value="LOG_family_nucleotidases"/>
</dbReference>
<dbReference type="SUPFAM" id="SSF102405">
    <property type="entry name" value="MCP/YpsA-like"/>
    <property type="match status" value="1"/>
</dbReference>
<dbReference type="AlphaFoldDB" id="A0A553K4W8"/>
<dbReference type="Gene3D" id="3.40.50.450">
    <property type="match status" value="1"/>
</dbReference>
<organism evidence="1 2">
    <name type="scientific">Tessaracoccus rhinocerotis</name>
    <dbReference type="NCBI Taxonomy" id="1689449"/>
    <lineage>
        <taxon>Bacteria</taxon>
        <taxon>Bacillati</taxon>
        <taxon>Actinomycetota</taxon>
        <taxon>Actinomycetes</taxon>
        <taxon>Propionibacteriales</taxon>
        <taxon>Propionibacteriaceae</taxon>
        <taxon>Tessaracoccus</taxon>
    </lineage>
</organism>
<dbReference type="PANTHER" id="PTHR43393">
    <property type="entry name" value="CYTOKININ RIBOSIDE 5'-MONOPHOSPHATE PHOSPHORIBOHYDROLASE"/>
    <property type="match status" value="1"/>
</dbReference>
<reference evidence="1 2" key="1">
    <citation type="submission" date="2019-07" db="EMBL/GenBank/DDBJ databases">
        <authorList>
            <person name="Zhou L.-Y."/>
        </authorList>
    </citation>
    <scope>NUCLEOTIDE SEQUENCE [LARGE SCALE GENOMIC DNA]</scope>
    <source>
        <strain evidence="1 2">YIM 101269</strain>
    </source>
</reference>
<dbReference type="GO" id="GO:0005829">
    <property type="term" value="C:cytosol"/>
    <property type="evidence" value="ECO:0007669"/>
    <property type="project" value="TreeGrafter"/>
</dbReference>
<protein>
    <submittedName>
        <fullName evidence="1">Rossmann fold nucleotide-binding protein</fullName>
    </submittedName>
</protein>
<dbReference type="OrthoDB" id="9807160at2"/>
<dbReference type="Proteomes" id="UP000317638">
    <property type="component" value="Unassembled WGS sequence"/>
</dbReference>
<evidence type="ECO:0000313" key="1">
    <source>
        <dbReference type="EMBL" id="TRY19753.1"/>
    </source>
</evidence>
<comment type="caution">
    <text evidence="1">The sequence shown here is derived from an EMBL/GenBank/DDBJ whole genome shotgun (WGS) entry which is preliminary data.</text>
</comment>
<proteinExistence type="predicted"/>
<name>A0A553K4W8_9ACTN</name>